<accession>A0A061J1V3</accession>
<evidence type="ECO:0000313" key="3">
    <source>
        <dbReference type="Proteomes" id="UP000031737"/>
    </source>
</evidence>
<evidence type="ECO:0000259" key="1">
    <source>
        <dbReference type="PROSITE" id="PS50280"/>
    </source>
</evidence>
<dbReference type="InterPro" id="IPR046341">
    <property type="entry name" value="SET_dom_sf"/>
</dbReference>
<keyword evidence="3" id="KW-1185">Reference proteome</keyword>
<feature type="domain" description="SET" evidence="1">
    <location>
        <begin position="226"/>
        <end position="364"/>
    </location>
</feature>
<dbReference type="SUPFAM" id="SSF82199">
    <property type="entry name" value="SET domain"/>
    <property type="match status" value="1"/>
</dbReference>
<reference evidence="2 3" key="1">
    <citation type="submission" date="2013-07" db="EMBL/GenBank/DDBJ databases">
        <authorList>
            <person name="Stoco P.H."/>
            <person name="Wagner G."/>
            <person name="Gerber A."/>
            <person name="Zaha A."/>
            <person name="Thompson C."/>
            <person name="Bartholomeu D.C."/>
            <person name="Luckemeyer D.D."/>
            <person name="Bahia D."/>
            <person name="Loreto E."/>
            <person name="Prestes E.B."/>
            <person name="Lima F.M."/>
            <person name="Rodrigues-Luiz G."/>
            <person name="Vallejo G.A."/>
            <person name="Filho J.F."/>
            <person name="Monteiro K.M."/>
            <person name="Tyler K.M."/>
            <person name="de Almeida L.G."/>
            <person name="Ortiz M.F."/>
            <person name="Siervo M.A."/>
            <person name="de Moraes M.H."/>
            <person name="Cunha O.L."/>
            <person name="Mendonca-Neto R."/>
            <person name="Silva R."/>
            <person name="Teixeira S.M."/>
            <person name="Murta S.M."/>
            <person name="Sincero T.C."/>
            <person name="Mendes T.A."/>
            <person name="Urmenyi T.P."/>
            <person name="Silva V.G."/>
            <person name="da Rocha W.D."/>
            <person name="Andersson B."/>
            <person name="Romanha A.J."/>
            <person name="Steindel M."/>
            <person name="de Vasconcelos A.T."/>
            <person name="Grisard E.C."/>
        </authorList>
    </citation>
    <scope>NUCLEOTIDE SEQUENCE [LARGE SCALE GENOMIC DNA]</scope>
    <source>
        <strain evidence="2 3">SC58</strain>
    </source>
</reference>
<dbReference type="EMBL" id="AUPL01005041">
    <property type="protein sequence ID" value="ESL07272.1"/>
    <property type="molecule type" value="Genomic_DNA"/>
</dbReference>
<dbReference type="PROSITE" id="PS50280">
    <property type="entry name" value="SET"/>
    <property type="match status" value="1"/>
</dbReference>
<dbReference type="Proteomes" id="UP000031737">
    <property type="component" value="Unassembled WGS sequence"/>
</dbReference>
<protein>
    <recommendedName>
        <fullName evidence="1">SET domain-containing protein</fullName>
    </recommendedName>
</protein>
<gene>
    <name evidence="2" type="ORF">TRSC58_05041</name>
</gene>
<dbReference type="AlphaFoldDB" id="A0A061J1V3"/>
<proteinExistence type="predicted"/>
<dbReference type="VEuPathDB" id="TriTrypDB:TRSC58_05041"/>
<dbReference type="Gene3D" id="2.170.270.10">
    <property type="entry name" value="SET domain"/>
    <property type="match status" value="1"/>
</dbReference>
<evidence type="ECO:0000313" key="2">
    <source>
        <dbReference type="EMBL" id="ESL07272.1"/>
    </source>
</evidence>
<comment type="caution">
    <text evidence="2">The sequence shown here is derived from an EMBL/GenBank/DDBJ whole genome shotgun (WGS) entry which is preliminary data.</text>
</comment>
<dbReference type="OrthoDB" id="5792673at2759"/>
<dbReference type="InterPro" id="IPR001214">
    <property type="entry name" value="SET_dom"/>
</dbReference>
<dbReference type="Pfam" id="PF00856">
    <property type="entry name" value="SET"/>
    <property type="match status" value="1"/>
</dbReference>
<name>A0A061J1V3_TRYRA</name>
<organism evidence="2 3">
    <name type="scientific">Trypanosoma rangeli SC58</name>
    <dbReference type="NCBI Taxonomy" id="429131"/>
    <lineage>
        <taxon>Eukaryota</taxon>
        <taxon>Discoba</taxon>
        <taxon>Euglenozoa</taxon>
        <taxon>Kinetoplastea</taxon>
        <taxon>Metakinetoplastina</taxon>
        <taxon>Trypanosomatida</taxon>
        <taxon>Trypanosomatidae</taxon>
        <taxon>Trypanosoma</taxon>
        <taxon>Herpetosoma</taxon>
    </lineage>
</organism>
<sequence length="493" mass="53852">MTMRVGRVITTTAAAAATAKLTPCTTLCWKCRWNASTSPVQQQQRPFRRTKRTNYADREQVLFLDTCSPAGGEAPEGHPSISAAACASTVPPIHAARTSLTQGDRMELRRSAVVLNALATPVVGRLVYYGLTAMAYVGYGIGRVSFYTRQSIAPSLSSLGSSTETKAQPMPPASKLSAALQHLIEMGAYEQAADAATAGVEGINSFATGGVDVPRFRGILHGKALDCLCVGPSPIHNRGLMTTRDLPRGTRIITEPQRSYMDAANFVPLLADTHARLPDTWHYTHPSGMLLELVTQPLPHHLMNHSCDPNVCSGLSHGFWPAAAVSSNAELLDRIQRFPHFEDPNSFFTTRDVPAGSELTLSYAHRVAPLFSGENPLQKFFILCRCGSPMCRHFVYRPSDDVMRYLSDRARLWRGGCSRRGGGDEDDVASLLRLGFDDETVLLSLLPSRAQLLAYMRTHLASSRRTAAKSGMLACYRHVFKLLNEAAPHQRSA</sequence>